<dbReference type="EMBL" id="DS469562">
    <property type="protein sequence ID" value="EDO42607.1"/>
    <property type="molecule type" value="Genomic_DNA"/>
</dbReference>
<feature type="transmembrane region" description="Helical" evidence="1">
    <location>
        <begin position="119"/>
        <end position="140"/>
    </location>
</feature>
<organism evidence="3 4">
    <name type="scientific">Nematostella vectensis</name>
    <name type="common">Starlet sea anemone</name>
    <dbReference type="NCBI Taxonomy" id="45351"/>
    <lineage>
        <taxon>Eukaryota</taxon>
        <taxon>Metazoa</taxon>
        <taxon>Cnidaria</taxon>
        <taxon>Anthozoa</taxon>
        <taxon>Hexacorallia</taxon>
        <taxon>Actiniaria</taxon>
        <taxon>Edwardsiidae</taxon>
        <taxon>Nematostella</taxon>
    </lineage>
</organism>
<reference evidence="3 4" key="1">
    <citation type="journal article" date="2007" name="Science">
        <title>Sea anemone genome reveals ancestral eumetazoan gene repertoire and genomic organization.</title>
        <authorList>
            <person name="Putnam N.H."/>
            <person name="Srivastava M."/>
            <person name="Hellsten U."/>
            <person name="Dirks B."/>
            <person name="Chapman J."/>
            <person name="Salamov A."/>
            <person name="Terry A."/>
            <person name="Shapiro H."/>
            <person name="Lindquist E."/>
            <person name="Kapitonov V.V."/>
            <person name="Jurka J."/>
            <person name="Genikhovich G."/>
            <person name="Grigoriev I.V."/>
            <person name="Lucas S.M."/>
            <person name="Steele R.E."/>
            <person name="Finnerty J.R."/>
            <person name="Technau U."/>
            <person name="Martindale M.Q."/>
            <person name="Rokhsar D.S."/>
        </authorList>
    </citation>
    <scope>NUCLEOTIDE SEQUENCE [LARGE SCALE GENOMIC DNA]</scope>
    <source>
        <strain evidence="4">CH2 X CH6</strain>
    </source>
</reference>
<dbReference type="HOGENOM" id="CLU_1226093_0_0_1"/>
<dbReference type="InterPro" id="IPR003114">
    <property type="entry name" value="Phox_assoc"/>
</dbReference>
<keyword evidence="4" id="KW-1185">Reference proteome</keyword>
<keyword evidence="1" id="KW-0472">Membrane</keyword>
<dbReference type="AlphaFoldDB" id="A7S0U9"/>
<dbReference type="InParanoid" id="A7S0U9"/>
<evidence type="ECO:0000313" key="4">
    <source>
        <dbReference type="Proteomes" id="UP000001593"/>
    </source>
</evidence>
<keyword evidence="1" id="KW-0812">Transmembrane</keyword>
<protein>
    <recommendedName>
        <fullName evidence="2">PXA domain-containing protein</fullName>
    </recommendedName>
</protein>
<evidence type="ECO:0000259" key="2">
    <source>
        <dbReference type="Pfam" id="PF02194"/>
    </source>
</evidence>
<evidence type="ECO:0000313" key="3">
    <source>
        <dbReference type="EMBL" id="EDO42607.1"/>
    </source>
</evidence>
<accession>A7S0U9</accession>
<feature type="domain" description="PXA" evidence="2">
    <location>
        <begin position="30"/>
        <end position="114"/>
    </location>
</feature>
<name>A7S0U9_NEMVE</name>
<proteinExistence type="predicted"/>
<keyword evidence="1" id="KW-1133">Transmembrane helix</keyword>
<dbReference type="Pfam" id="PF02194">
    <property type="entry name" value="PXA"/>
    <property type="match status" value="1"/>
</dbReference>
<gene>
    <name evidence="3" type="ORF">NEMVEDRAFT_v1g205064</name>
</gene>
<dbReference type="Proteomes" id="UP000001593">
    <property type="component" value="Unassembled WGS sequence"/>
</dbReference>
<sequence length="226" mass="25804">MERLDAQDLSRLKPTLAAGSVCVVLFSFQFFSEVSSDEICVDELRTSLRYITSVLLRRARKVDIPTLVTDRLIKEGLRHFDNYIKAKERVLSSDYKEDIQTAIMDELAPSMHCAICIPLVIALWVLASGIAAGFVLFSCFPRLPCLLLNIEPRIWVKYEDDDKLLTPQGCTICGNPHCQRHRLRKKGNSANRQIRISHSIIYTMDVSRTEAINATLTDKRRQNNFM</sequence>
<dbReference type="STRING" id="45351.A7S0U9"/>
<evidence type="ECO:0000256" key="1">
    <source>
        <dbReference type="SAM" id="Phobius"/>
    </source>
</evidence>